<keyword evidence="11" id="KW-1185">Reference proteome</keyword>
<feature type="transmembrane region" description="Helical" evidence="8">
    <location>
        <begin position="183"/>
        <end position="200"/>
    </location>
</feature>
<dbReference type="InterPro" id="IPR006153">
    <property type="entry name" value="Cation/H_exchanger_TM"/>
</dbReference>
<gene>
    <name evidence="10" type="ORF">K1X13_04735</name>
</gene>
<feature type="transmembrane region" description="Helical" evidence="8">
    <location>
        <begin position="400"/>
        <end position="423"/>
    </location>
</feature>
<evidence type="ECO:0000256" key="3">
    <source>
        <dbReference type="ARBA" id="ARBA00022449"/>
    </source>
</evidence>
<proteinExistence type="predicted"/>
<evidence type="ECO:0000256" key="1">
    <source>
        <dbReference type="ARBA" id="ARBA00004651"/>
    </source>
</evidence>
<evidence type="ECO:0000256" key="2">
    <source>
        <dbReference type="ARBA" id="ARBA00022448"/>
    </source>
</evidence>
<evidence type="ECO:0000256" key="8">
    <source>
        <dbReference type="SAM" id="Phobius"/>
    </source>
</evidence>
<feature type="transmembrane region" description="Helical" evidence="8">
    <location>
        <begin position="31"/>
        <end position="48"/>
    </location>
</feature>
<feature type="transmembrane region" description="Helical" evidence="8">
    <location>
        <begin position="60"/>
        <end position="81"/>
    </location>
</feature>
<name>A0ABS7RH71_9ACTN</name>
<organism evidence="10 11">
    <name type="scientific">Nocardioides jiangsuensis</name>
    <dbReference type="NCBI Taxonomy" id="2866161"/>
    <lineage>
        <taxon>Bacteria</taxon>
        <taxon>Bacillati</taxon>
        <taxon>Actinomycetota</taxon>
        <taxon>Actinomycetes</taxon>
        <taxon>Propionibacteriales</taxon>
        <taxon>Nocardioidaceae</taxon>
        <taxon>Nocardioides</taxon>
    </lineage>
</organism>
<evidence type="ECO:0000256" key="4">
    <source>
        <dbReference type="ARBA" id="ARBA00022692"/>
    </source>
</evidence>
<keyword evidence="6" id="KW-0406">Ion transport</keyword>
<sequence length="433" mass="46060">MTVDVVFILAGASLLLAVVLPVALSRAAVSAPIVLLVVGALIGLLPLPEGVELTPMANRSFVQHLTEFCVLFALMGVGLALDRPLDLRRLGAWRKWGATWRLLGIAMPLTIAAVAVLGWWAMGLGPAAAVLLGSALAPTDPVLASDVQVEGPTPADGAEQEEIDESDEVRFALTSEAGLNDGLAFPFVYAAIFLATLGPVTEWGLRWLAWDLVGKTLLGVLVGLVVGWVLAKVAFRAPRLSLRLAETGEPLLALAAVLLSYGVAELVGGYGFLAVFACAMTLRSAERGHDYHAHMHQTIERLERLFTLAVLLILGVAMTNGLLSTLTWPAVAVAFLLVFVVRPVTGYLALWSRHDTCRVGDHVLTRGERAATAFFGVRGVGSLFYLAYATGAADFGDSQVLWSTVAFTIVLSVLVHGVTATPVMRRLERARGL</sequence>
<feature type="transmembrane region" description="Helical" evidence="8">
    <location>
        <begin position="328"/>
        <end position="350"/>
    </location>
</feature>
<feature type="transmembrane region" description="Helical" evidence="8">
    <location>
        <begin position="302"/>
        <end position="322"/>
    </location>
</feature>
<keyword evidence="7 8" id="KW-0472">Membrane</keyword>
<keyword evidence="4 8" id="KW-0812">Transmembrane</keyword>
<evidence type="ECO:0000313" key="11">
    <source>
        <dbReference type="Proteomes" id="UP000754710"/>
    </source>
</evidence>
<feature type="transmembrane region" description="Helical" evidence="8">
    <location>
        <begin position="370"/>
        <end position="388"/>
    </location>
</feature>
<evidence type="ECO:0000256" key="5">
    <source>
        <dbReference type="ARBA" id="ARBA00022989"/>
    </source>
</evidence>
<keyword evidence="2" id="KW-0813">Transport</keyword>
<dbReference type="EMBL" id="JAIEZQ010000001">
    <property type="protein sequence ID" value="MBY9074126.1"/>
    <property type="molecule type" value="Genomic_DNA"/>
</dbReference>
<keyword evidence="3" id="KW-0050">Antiport</keyword>
<dbReference type="Proteomes" id="UP000754710">
    <property type="component" value="Unassembled WGS sequence"/>
</dbReference>
<feature type="transmembrane region" description="Helical" evidence="8">
    <location>
        <begin position="212"/>
        <end position="231"/>
    </location>
</feature>
<feature type="transmembrane region" description="Helical" evidence="8">
    <location>
        <begin position="6"/>
        <end position="24"/>
    </location>
</feature>
<evidence type="ECO:0000256" key="6">
    <source>
        <dbReference type="ARBA" id="ARBA00023065"/>
    </source>
</evidence>
<comment type="subcellular location">
    <subcellularLocation>
        <location evidence="1">Cell membrane</location>
        <topology evidence="1">Multi-pass membrane protein</topology>
    </subcellularLocation>
</comment>
<dbReference type="PANTHER" id="PTHR32507">
    <property type="entry name" value="NA(+)/H(+) ANTIPORTER 1"/>
    <property type="match status" value="1"/>
</dbReference>
<dbReference type="Pfam" id="PF00999">
    <property type="entry name" value="Na_H_Exchanger"/>
    <property type="match status" value="1"/>
</dbReference>
<protein>
    <submittedName>
        <fullName evidence="10">Cation:proton antiporter</fullName>
    </submittedName>
</protein>
<accession>A0ABS7RH71</accession>
<feature type="transmembrane region" description="Helical" evidence="8">
    <location>
        <begin position="251"/>
        <end position="282"/>
    </location>
</feature>
<keyword evidence="5 8" id="KW-1133">Transmembrane helix</keyword>
<feature type="domain" description="Cation/H+ exchanger transmembrane" evidence="9">
    <location>
        <begin position="15"/>
        <end position="425"/>
    </location>
</feature>
<reference evidence="10 11" key="1">
    <citation type="submission" date="2021-08" db="EMBL/GenBank/DDBJ databases">
        <title>Nocardioides bacterium WL0053 sp. nov., isolated from the sediment.</title>
        <authorList>
            <person name="Wang L."/>
            <person name="Zhang D."/>
            <person name="Zhang A."/>
        </authorList>
    </citation>
    <scope>NUCLEOTIDE SEQUENCE [LARGE SCALE GENOMIC DNA]</scope>
    <source>
        <strain evidence="10 11">WL0053</strain>
    </source>
</reference>
<evidence type="ECO:0000256" key="7">
    <source>
        <dbReference type="ARBA" id="ARBA00023136"/>
    </source>
</evidence>
<dbReference type="PANTHER" id="PTHR32507:SF8">
    <property type="entry name" value="CNH1P"/>
    <property type="match status" value="1"/>
</dbReference>
<evidence type="ECO:0000313" key="10">
    <source>
        <dbReference type="EMBL" id="MBY9074126.1"/>
    </source>
</evidence>
<feature type="transmembrane region" description="Helical" evidence="8">
    <location>
        <begin position="102"/>
        <end position="122"/>
    </location>
</feature>
<evidence type="ECO:0000259" key="9">
    <source>
        <dbReference type="Pfam" id="PF00999"/>
    </source>
</evidence>
<comment type="caution">
    <text evidence="10">The sequence shown here is derived from an EMBL/GenBank/DDBJ whole genome shotgun (WGS) entry which is preliminary data.</text>
</comment>